<organism evidence="2 3">
    <name type="scientific">Tanticharoenia sakaeratensis NBRC 103193</name>
    <dbReference type="NCBI Taxonomy" id="1231623"/>
    <lineage>
        <taxon>Bacteria</taxon>
        <taxon>Pseudomonadati</taxon>
        <taxon>Pseudomonadota</taxon>
        <taxon>Alphaproteobacteria</taxon>
        <taxon>Acetobacterales</taxon>
        <taxon>Acetobacteraceae</taxon>
        <taxon>Tanticharoenia</taxon>
    </lineage>
</organism>
<dbReference type="Proteomes" id="UP000032679">
    <property type="component" value="Unassembled WGS sequence"/>
</dbReference>
<gene>
    <name evidence="2" type="ORF">Tasa_002_092</name>
</gene>
<sequence>MDITQDQTLDITSFFCPMTFVHTRLALDRMTSGEKLVLILNDGDARRNVAASAQALGHVIEADESLPGNRARLVIRK</sequence>
<dbReference type="InterPro" id="IPR036868">
    <property type="entry name" value="TusA-like_sf"/>
</dbReference>
<proteinExistence type="predicted"/>
<dbReference type="STRING" id="1231623.Tasa_002_092"/>
<dbReference type="AlphaFoldDB" id="A0A0D6MGS6"/>
<dbReference type="Pfam" id="PF01206">
    <property type="entry name" value="TusA"/>
    <property type="match status" value="1"/>
</dbReference>
<reference evidence="2 3" key="1">
    <citation type="submission" date="2012-10" db="EMBL/GenBank/DDBJ databases">
        <title>Genome sequencing of Tanticharoenia sakaeratensis NBRC 103193.</title>
        <authorList>
            <person name="Azuma Y."/>
            <person name="Hadano H."/>
            <person name="Hirakawa H."/>
            <person name="Matsushita K."/>
        </authorList>
    </citation>
    <scope>NUCLEOTIDE SEQUENCE [LARGE SCALE GENOMIC DNA]</scope>
    <source>
        <strain evidence="2 3">NBRC 103193</strain>
    </source>
</reference>
<dbReference type="InterPro" id="IPR001455">
    <property type="entry name" value="TusA-like"/>
</dbReference>
<dbReference type="EMBL" id="BALE01000002">
    <property type="protein sequence ID" value="GAN52812.1"/>
    <property type="molecule type" value="Genomic_DNA"/>
</dbReference>
<evidence type="ECO:0000313" key="3">
    <source>
        <dbReference type="Proteomes" id="UP000032679"/>
    </source>
</evidence>
<dbReference type="SUPFAM" id="SSF64307">
    <property type="entry name" value="SirA-like"/>
    <property type="match status" value="1"/>
</dbReference>
<evidence type="ECO:0000259" key="1">
    <source>
        <dbReference type="Pfam" id="PF01206"/>
    </source>
</evidence>
<dbReference type="RefSeq" id="WP_241767562.1">
    <property type="nucleotide sequence ID" value="NZ_BALE01000002.1"/>
</dbReference>
<evidence type="ECO:0000313" key="2">
    <source>
        <dbReference type="EMBL" id="GAN52812.1"/>
    </source>
</evidence>
<feature type="domain" description="UPF0033" evidence="1">
    <location>
        <begin position="8"/>
        <end position="77"/>
    </location>
</feature>
<accession>A0A0D6MGS6</accession>
<dbReference type="Gene3D" id="3.30.110.40">
    <property type="entry name" value="TusA-like domain"/>
    <property type="match status" value="1"/>
</dbReference>
<protein>
    <recommendedName>
        <fullName evidence="1">UPF0033 domain-containing protein</fullName>
    </recommendedName>
</protein>
<dbReference type="CDD" id="cd00291">
    <property type="entry name" value="SirA_YedF_YeeD"/>
    <property type="match status" value="1"/>
</dbReference>
<keyword evidence="3" id="KW-1185">Reference proteome</keyword>
<name>A0A0D6MGS6_9PROT</name>
<comment type="caution">
    <text evidence="2">The sequence shown here is derived from an EMBL/GenBank/DDBJ whole genome shotgun (WGS) entry which is preliminary data.</text>
</comment>